<organism evidence="2 3">
    <name type="scientific">Kribbella jejuensis</name>
    <dbReference type="NCBI Taxonomy" id="236068"/>
    <lineage>
        <taxon>Bacteria</taxon>
        <taxon>Bacillati</taxon>
        <taxon>Actinomycetota</taxon>
        <taxon>Actinomycetes</taxon>
        <taxon>Propionibacteriales</taxon>
        <taxon>Kribbellaceae</taxon>
        <taxon>Kribbella</taxon>
    </lineage>
</organism>
<evidence type="ECO:0000313" key="3">
    <source>
        <dbReference type="Proteomes" id="UP000316298"/>
    </source>
</evidence>
<protein>
    <submittedName>
        <fullName evidence="2">Aminoglycoside 6'-N-acetyltransferase</fullName>
    </submittedName>
</protein>
<evidence type="ECO:0000313" key="2">
    <source>
        <dbReference type="EMBL" id="TQJ17645.1"/>
    </source>
</evidence>
<evidence type="ECO:0000259" key="1">
    <source>
        <dbReference type="PROSITE" id="PS51186"/>
    </source>
</evidence>
<dbReference type="Proteomes" id="UP000316298">
    <property type="component" value="Unassembled WGS sequence"/>
</dbReference>
<sequence>MFVRTERLSVRRFTAGDAERFAAYRSDPVVARFQGWEAPVALADARETVERFAAGDPEAPGWFQYAVALDDVLIGDLGLKLHENRMQAELGFTLATEYQGHGYASEAVRGLLQHLFVDRQLHKVSAECDARNTASARLLERVGFTREGLRLSHTWFKGEWTDDLLYGYLNPKQPTPVPSA</sequence>
<dbReference type="AlphaFoldDB" id="A0A542EQP9"/>
<dbReference type="PROSITE" id="PS51186">
    <property type="entry name" value="GNAT"/>
    <property type="match status" value="1"/>
</dbReference>
<dbReference type="PANTHER" id="PTHR43792">
    <property type="entry name" value="GNAT FAMILY, PUTATIVE (AFU_ORTHOLOGUE AFUA_3G00765)-RELATED-RELATED"/>
    <property type="match status" value="1"/>
</dbReference>
<dbReference type="RefSeq" id="WP_141854236.1">
    <property type="nucleotide sequence ID" value="NZ_BAAAKA010000051.1"/>
</dbReference>
<dbReference type="Gene3D" id="3.40.630.30">
    <property type="match status" value="1"/>
</dbReference>
<keyword evidence="2" id="KW-0808">Transferase</keyword>
<dbReference type="Pfam" id="PF13302">
    <property type="entry name" value="Acetyltransf_3"/>
    <property type="match status" value="1"/>
</dbReference>
<dbReference type="InterPro" id="IPR000182">
    <property type="entry name" value="GNAT_dom"/>
</dbReference>
<dbReference type="OrthoDB" id="9132139at2"/>
<comment type="caution">
    <text evidence="2">The sequence shown here is derived from an EMBL/GenBank/DDBJ whole genome shotgun (WGS) entry which is preliminary data.</text>
</comment>
<proteinExistence type="predicted"/>
<dbReference type="SUPFAM" id="SSF55729">
    <property type="entry name" value="Acyl-CoA N-acyltransferases (Nat)"/>
    <property type="match status" value="1"/>
</dbReference>
<dbReference type="InterPro" id="IPR016181">
    <property type="entry name" value="Acyl_CoA_acyltransferase"/>
</dbReference>
<gene>
    <name evidence="2" type="ORF">FB475_1771</name>
</gene>
<name>A0A542EQP9_9ACTN</name>
<dbReference type="EMBL" id="VFMM01000001">
    <property type="protein sequence ID" value="TQJ17645.1"/>
    <property type="molecule type" value="Genomic_DNA"/>
</dbReference>
<dbReference type="InterPro" id="IPR051531">
    <property type="entry name" value="N-acetyltransferase"/>
</dbReference>
<feature type="domain" description="N-acetyltransferase" evidence="1">
    <location>
        <begin position="8"/>
        <end position="171"/>
    </location>
</feature>
<keyword evidence="3" id="KW-1185">Reference proteome</keyword>
<accession>A0A542EQP9</accession>
<dbReference type="PANTHER" id="PTHR43792:SF1">
    <property type="entry name" value="N-ACETYLTRANSFERASE DOMAIN-CONTAINING PROTEIN"/>
    <property type="match status" value="1"/>
</dbReference>
<reference evidence="2 3" key="1">
    <citation type="submission" date="2019-06" db="EMBL/GenBank/DDBJ databases">
        <title>Sequencing the genomes of 1000 actinobacteria strains.</title>
        <authorList>
            <person name="Klenk H.-P."/>
        </authorList>
    </citation>
    <scope>NUCLEOTIDE SEQUENCE [LARGE SCALE GENOMIC DNA]</scope>
    <source>
        <strain evidence="2 3">DSM 17305</strain>
    </source>
</reference>
<dbReference type="GO" id="GO:0016747">
    <property type="term" value="F:acyltransferase activity, transferring groups other than amino-acyl groups"/>
    <property type="evidence" value="ECO:0007669"/>
    <property type="project" value="InterPro"/>
</dbReference>